<dbReference type="GO" id="GO:0005829">
    <property type="term" value="C:cytosol"/>
    <property type="evidence" value="ECO:0007669"/>
    <property type="project" value="TreeGrafter"/>
</dbReference>
<dbReference type="InterPro" id="IPR003033">
    <property type="entry name" value="SCP2_sterol-bd_dom"/>
</dbReference>
<dbReference type="EMBL" id="NFZT01000001">
    <property type="protein sequence ID" value="OWV33244.1"/>
    <property type="molecule type" value="Genomic_DNA"/>
</dbReference>
<dbReference type="STRING" id="1234595.C725_2213"/>
<name>A0A219B4Y2_9SPHN</name>
<proteinExistence type="predicted"/>
<dbReference type="PANTHER" id="PTHR10094">
    <property type="entry name" value="STEROL CARRIER PROTEIN 2 SCP-2 FAMILY PROTEIN"/>
    <property type="match status" value="1"/>
</dbReference>
<evidence type="ECO:0000313" key="3">
    <source>
        <dbReference type="Proteomes" id="UP000198462"/>
    </source>
</evidence>
<dbReference type="InterPro" id="IPR036527">
    <property type="entry name" value="SCP2_sterol-bd_dom_sf"/>
</dbReference>
<accession>A0A219B4Y2</accession>
<dbReference type="AlphaFoldDB" id="A0A219B4Y2"/>
<comment type="caution">
    <text evidence="2">The sequence shown here is derived from an EMBL/GenBank/DDBJ whole genome shotgun (WGS) entry which is preliminary data.</text>
</comment>
<gene>
    <name evidence="2" type="ORF">B5C34_07085</name>
</gene>
<organism evidence="2 3">
    <name type="scientific">Pacificimonas flava</name>
    <dbReference type="NCBI Taxonomy" id="1234595"/>
    <lineage>
        <taxon>Bacteria</taxon>
        <taxon>Pseudomonadati</taxon>
        <taxon>Pseudomonadota</taxon>
        <taxon>Alphaproteobacteria</taxon>
        <taxon>Sphingomonadales</taxon>
        <taxon>Sphingosinicellaceae</taxon>
        <taxon>Pacificimonas</taxon>
    </lineage>
</organism>
<dbReference type="Gene3D" id="3.30.1050.10">
    <property type="entry name" value="SCP2 sterol-binding domain"/>
    <property type="match status" value="1"/>
</dbReference>
<evidence type="ECO:0000259" key="1">
    <source>
        <dbReference type="Pfam" id="PF02036"/>
    </source>
</evidence>
<dbReference type="PANTHER" id="PTHR10094:SF25">
    <property type="entry name" value="SCP2 STEROL-BINDING DOMAIN-CONTAINING PROTEIN 1"/>
    <property type="match status" value="1"/>
</dbReference>
<dbReference type="Pfam" id="PF02036">
    <property type="entry name" value="SCP2"/>
    <property type="match status" value="1"/>
</dbReference>
<keyword evidence="3" id="KW-1185">Reference proteome</keyword>
<evidence type="ECO:0000313" key="2">
    <source>
        <dbReference type="EMBL" id="OWV33244.1"/>
    </source>
</evidence>
<dbReference type="SUPFAM" id="SSF55718">
    <property type="entry name" value="SCP-like"/>
    <property type="match status" value="1"/>
</dbReference>
<dbReference type="RefSeq" id="WP_088712030.1">
    <property type="nucleotide sequence ID" value="NZ_NFZT01000001.1"/>
</dbReference>
<feature type="domain" description="SCP2" evidence="1">
    <location>
        <begin position="21"/>
        <end position="99"/>
    </location>
</feature>
<dbReference type="Proteomes" id="UP000198462">
    <property type="component" value="Unassembled WGS sequence"/>
</dbReference>
<protein>
    <submittedName>
        <fullName evidence="2">Sterol-binding protein</fullName>
    </submittedName>
</protein>
<dbReference type="OrthoDB" id="9809312at2"/>
<reference evidence="3" key="1">
    <citation type="submission" date="2017-05" db="EMBL/GenBank/DDBJ databases">
        <authorList>
            <person name="Lin X."/>
        </authorList>
    </citation>
    <scope>NUCLEOTIDE SEQUENCE [LARGE SCALE GENOMIC DNA]</scope>
    <source>
        <strain evidence="3">JLT2012</strain>
    </source>
</reference>
<sequence length="100" mass="10749">MATLEEITEQMRSRVGADAGLNKSVKFDFTDDGVVRIDDTQTPAVVDNEAAATDCTVKVSKEDFEKIASGDMNAQMAFMQGKLKVEGDMSVAMQLGKVLG</sequence>